<reference evidence="6" key="1">
    <citation type="submission" date="2023-03" db="EMBL/GenBank/DDBJ databases">
        <title>Chromosome-scale reference genome and RAD-based genetic map of yellow starthistle (Centaurea solstitialis) reveal putative structural variation and QTLs associated with invader traits.</title>
        <authorList>
            <person name="Reatini B."/>
            <person name="Cang F.A."/>
            <person name="Jiang Q."/>
            <person name="Mckibben M.T.W."/>
            <person name="Barker M.S."/>
            <person name="Rieseberg L.H."/>
            <person name="Dlugosch K.M."/>
        </authorList>
    </citation>
    <scope>NUCLEOTIDE SEQUENCE</scope>
    <source>
        <strain evidence="6">CAN-66</strain>
        <tissue evidence="6">Leaf</tissue>
    </source>
</reference>
<dbReference type="InterPro" id="IPR004146">
    <property type="entry name" value="DC1"/>
</dbReference>
<dbReference type="PANTHER" id="PTHR32410">
    <property type="entry name" value="CYSTEINE/HISTIDINE-RICH C1 DOMAIN FAMILY PROTEIN"/>
    <property type="match status" value="1"/>
</dbReference>
<organism evidence="6 7">
    <name type="scientific">Centaurea solstitialis</name>
    <name type="common">yellow star-thistle</name>
    <dbReference type="NCBI Taxonomy" id="347529"/>
    <lineage>
        <taxon>Eukaryota</taxon>
        <taxon>Viridiplantae</taxon>
        <taxon>Streptophyta</taxon>
        <taxon>Embryophyta</taxon>
        <taxon>Tracheophyta</taxon>
        <taxon>Spermatophyta</taxon>
        <taxon>Magnoliopsida</taxon>
        <taxon>eudicotyledons</taxon>
        <taxon>Gunneridae</taxon>
        <taxon>Pentapetalae</taxon>
        <taxon>asterids</taxon>
        <taxon>campanulids</taxon>
        <taxon>Asterales</taxon>
        <taxon>Asteraceae</taxon>
        <taxon>Carduoideae</taxon>
        <taxon>Cardueae</taxon>
        <taxon>Centaureinae</taxon>
        <taxon>Centaurea</taxon>
    </lineage>
</organism>
<evidence type="ECO:0000256" key="3">
    <source>
        <dbReference type="ARBA" id="ARBA00022771"/>
    </source>
</evidence>
<evidence type="ECO:0000313" key="7">
    <source>
        <dbReference type="Proteomes" id="UP001172457"/>
    </source>
</evidence>
<evidence type="ECO:0000256" key="4">
    <source>
        <dbReference type="ARBA" id="ARBA00022833"/>
    </source>
</evidence>
<evidence type="ECO:0000256" key="2">
    <source>
        <dbReference type="ARBA" id="ARBA00022737"/>
    </source>
</evidence>
<keyword evidence="3" id="KW-0863">Zinc-finger</keyword>
<dbReference type="SUPFAM" id="SSF57889">
    <property type="entry name" value="Cysteine-rich domain"/>
    <property type="match status" value="6"/>
</dbReference>
<keyword evidence="7" id="KW-1185">Reference proteome</keyword>
<evidence type="ECO:0000256" key="1">
    <source>
        <dbReference type="ARBA" id="ARBA00022723"/>
    </source>
</evidence>
<sequence length="712" mass="82055">MGDYNKMEFKEVDLEEIKHEHPLILIDLQLLHQDYVEDDEDVEDDDLNAFQNFKCECAICGFGIDWYHRCYYKCKEHLSCNYSVHKFCADEIATTLRFPAHPNHILNLKKAITSGGEWKCHSCLEIHQLGMFCYVCSTCDYVIDLHCATFMEQNTIHHPGHPHPLTSISTIDPILSKCCVCGKKHEGMFYHCTTCINFSIHIDCVALPFKFLLQNDCFSHTHKLTVSYSGSIIPYGFKCRICRKEFSNELWLYKCSKCLYYVHVDCATLRGKSSMSILSSRIDKKFEVVGYSGILNFPLPDESYNILWHHISREKNVSLTCSIHEHPLVLVNTESTSRIFLLHDPMKRNKVLCNACVRPITRMPFYKCDKGRGCDFYLHEWCTRLPTELKNHPGHPQHTLVFFAKYRQFYATFRCDCCDLDCNGFGYVCSESQCDYRIDVNCGFIPEQITHESHAHSLSRFNASSSATRVECHACHGTTSDERNQIYFGCDDCDFYLDSQCALHLPQTIRHKYDKHPLKLSYIPIENHSTRYFCEVCEDFLNPNNWFYHCSKCSHSIHSACAPFILKSEQAGAGSVEDLGGVCHVININFWGVIEVTGHNHPLSFVMGTKSDGDCNVCSTTLESFFIFKCLQTQCKFALHSSSCHSPPPRDLVFRQLAPRHQLTSRHRLTPRHRLNPRHDSLNLRPLELRKQETPLQTPIAFYPSGLMRPGN</sequence>
<name>A0AA38WFI5_9ASTR</name>
<dbReference type="InterPro" id="IPR001965">
    <property type="entry name" value="Znf_PHD"/>
</dbReference>
<dbReference type="Proteomes" id="UP001172457">
    <property type="component" value="Chromosome 5"/>
</dbReference>
<dbReference type="InterPro" id="IPR046349">
    <property type="entry name" value="C1-like_sf"/>
</dbReference>
<dbReference type="SMART" id="SM00249">
    <property type="entry name" value="PHD"/>
    <property type="match status" value="5"/>
</dbReference>
<dbReference type="EMBL" id="JARYMX010000005">
    <property type="protein sequence ID" value="KAJ9548164.1"/>
    <property type="molecule type" value="Genomic_DNA"/>
</dbReference>
<proteinExistence type="predicted"/>
<dbReference type="PANTHER" id="PTHR32410:SF161">
    <property type="entry name" value="DC1, ZINC FINGER, RING_FYVE_PHD-TYPE-RELATED"/>
    <property type="match status" value="1"/>
</dbReference>
<evidence type="ECO:0000259" key="5">
    <source>
        <dbReference type="PROSITE" id="PS50081"/>
    </source>
</evidence>
<dbReference type="Pfam" id="PF03107">
    <property type="entry name" value="C1_2"/>
    <property type="match status" value="5"/>
</dbReference>
<keyword evidence="4" id="KW-0862">Zinc</keyword>
<dbReference type="PROSITE" id="PS50081">
    <property type="entry name" value="ZF_DAG_PE_2"/>
    <property type="match status" value="1"/>
</dbReference>
<dbReference type="GO" id="GO:0008270">
    <property type="term" value="F:zinc ion binding"/>
    <property type="evidence" value="ECO:0007669"/>
    <property type="project" value="UniProtKB-KW"/>
</dbReference>
<accession>A0AA38WFI5</accession>
<keyword evidence="2" id="KW-0677">Repeat</keyword>
<gene>
    <name evidence="6" type="ORF">OSB04_020707</name>
</gene>
<keyword evidence="1" id="KW-0479">Metal-binding</keyword>
<dbReference type="InterPro" id="IPR002219">
    <property type="entry name" value="PKC_DAG/PE"/>
</dbReference>
<protein>
    <recommendedName>
        <fullName evidence="5">Phorbol-ester/DAG-type domain-containing protein</fullName>
    </recommendedName>
</protein>
<comment type="caution">
    <text evidence="6">The sequence shown here is derived from an EMBL/GenBank/DDBJ whole genome shotgun (WGS) entry which is preliminary data.</text>
</comment>
<feature type="domain" description="Phorbol-ester/DAG-type" evidence="5">
    <location>
        <begin position="510"/>
        <end position="569"/>
    </location>
</feature>
<dbReference type="InterPro" id="IPR053192">
    <property type="entry name" value="Vacuole_Formation_Reg"/>
</dbReference>
<evidence type="ECO:0000313" key="6">
    <source>
        <dbReference type="EMBL" id="KAJ9548164.1"/>
    </source>
</evidence>
<dbReference type="AlphaFoldDB" id="A0AA38WFI5"/>